<evidence type="ECO:0000256" key="2">
    <source>
        <dbReference type="ARBA" id="ARBA00012925"/>
    </source>
</evidence>
<dbReference type="AlphaFoldDB" id="A0A5B2X5W8"/>
<comment type="caution">
    <text evidence="10">The sequence shown here is derived from an EMBL/GenBank/DDBJ whole genome shotgun (WGS) entry which is preliminary data.</text>
</comment>
<evidence type="ECO:0000256" key="8">
    <source>
        <dbReference type="PIRSR" id="PIRSR601765-1"/>
    </source>
</evidence>
<reference evidence="10 11" key="2">
    <citation type="submission" date="2019-09" db="EMBL/GenBank/DDBJ databases">
        <authorList>
            <person name="Jin C."/>
        </authorList>
    </citation>
    <scope>NUCLEOTIDE SEQUENCE [LARGE SCALE GENOMIC DNA]</scope>
    <source>
        <strain evidence="10 11">AN110305</strain>
    </source>
</reference>
<proteinExistence type="inferred from homology"/>
<dbReference type="PROSITE" id="PS00704">
    <property type="entry name" value="PROK_CO2_ANHYDRASE_1"/>
    <property type="match status" value="1"/>
</dbReference>
<evidence type="ECO:0000256" key="1">
    <source>
        <dbReference type="ARBA" id="ARBA00006217"/>
    </source>
</evidence>
<sequence>MAMPRSGSAGSVSAGSRPRGSVPTASGQKPPADNPCRRKSWRGHQMNRPHRSRSHAGEHTTAGPPAGWRARLAALLRGFRPRPATPTGHGILGPGAVGAVPRQRDGDDLLGGVYEFEQRCAPLVRPVLAELAARGQRPRQLFITCADSRVVPNLITATGPGDLFCVRTVGNLVPRHVAAFAEGDHSVGAAVEYAVEVLGVTTIAVCGHSDCGAVRALLTGSAPPRSHLRAWLRHAEPSLIRFHEPASPSTEELPVAERLCVTNVAQQVENLLTYPSVREAVQAGRLNLVGMYFDLAATRVYLVDPDRYGLDPVRAPAAG</sequence>
<keyword evidence="3 8" id="KW-0479">Metal-binding</keyword>
<evidence type="ECO:0000256" key="3">
    <source>
        <dbReference type="ARBA" id="ARBA00022723"/>
    </source>
</evidence>
<dbReference type="InterPro" id="IPR001765">
    <property type="entry name" value="Carbonic_anhydrase"/>
</dbReference>
<evidence type="ECO:0000256" key="4">
    <source>
        <dbReference type="ARBA" id="ARBA00022833"/>
    </source>
</evidence>
<accession>A0A5B2X5W8</accession>
<comment type="function">
    <text evidence="6">Catalyzes the reversible hydration of carbon dioxide to form bicarbonate.</text>
</comment>
<feature type="binding site" evidence="8">
    <location>
        <position position="147"/>
    </location>
    <ligand>
        <name>Zn(2+)</name>
        <dbReference type="ChEBI" id="CHEBI:29105"/>
    </ligand>
</feature>
<dbReference type="PANTHER" id="PTHR11002">
    <property type="entry name" value="CARBONIC ANHYDRASE"/>
    <property type="match status" value="1"/>
</dbReference>
<feature type="binding site" evidence="8">
    <location>
        <position position="145"/>
    </location>
    <ligand>
        <name>Zn(2+)</name>
        <dbReference type="ChEBI" id="CHEBI:29105"/>
    </ligand>
</feature>
<comment type="cofactor">
    <cofactor evidence="8">
        <name>Zn(2+)</name>
        <dbReference type="ChEBI" id="CHEBI:29105"/>
    </cofactor>
    <text evidence="8">Binds 1 zinc ion per subunit.</text>
</comment>
<keyword evidence="5" id="KW-0456">Lyase</keyword>
<dbReference type="EC" id="4.2.1.1" evidence="2"/>
<dbReference type="Proteomes" id="UP000323454">
    <property type="component" value="Unassembled WGS sequence"/>
</dbReference>
<reference evidence="10 11" key="1">
    <citation type="submission" date="2019-09" db="EMBL/GenBank/DDBJ databases">
        <title>Goodfellowia gen. nov., a new genus of the Pseudonocardineae related to Actinoalloteichus, containing Goodfellowia coeruleoviolacea gen. nov., comb. nov. gen. nov., comb. nov.</title>
        <authorList>
            <person name="Labeda D."/>
        </authorList>
    </citation>
    <scope>NUCLEOTIDE SEQUENCE [LARGE SCALE GENOMIC DNA]</scope>
    <source>
        <strain evidence="10 11">AN110305</strain>
    </source>
</reference>
<evidence type="ECO:0000256" key="5">
    <source>
        <dbReference type="ARBA" id="ARBA00023239"/>
    </source>
</evidence>
<dbReference type="SUPFAM" id="SSF53056">
    <property type="entry name" value="beta-carbonic anhydrase, cab"/>
    <property type="match status" value="1"/>
</dbReference>
<protein>
    <recommendedName>
        <fullName evidence="2">carbonic anhydrase</fullName>
        <ecNumber evidence="2">4.2.1.1</ecNumber>
    </recommendedName>
</protein>
<evidence type="ECO:0000313" key="10">
    <source>
        <dbReference type="EMBL" id="KAA2258768.1"/>
    </source>
</evidence>
<dbReference type="EMBL" id="VUOB01000041">
    <property type="protein sequence ID" value="KAA2258768.1"/>
    <property type="molecule type" value="Genomic_DNA"/>
</dbReference>
<feature type="compositionally biased region" description="Low complexity" evidence="9">
    <location>
        <begin position="1"/>
        <end position="22"/>
    </location>
</feature>
<evidence type="ECO:0000256" key="6">
    <source>
        <dbReference type="ARBA" id="ARBA00024993"/>
    </source>
</evidence>
<dbReference type="InterPro" id="IPR036874">
    <property type="entry name" value="Carbonic_anhydrase_sf"/>
</dbReference>
<organism evidence="10 11">
    <name type="scientific">Solihabitans fulvus</name>
    <dbReference type="NCBI Taxonomy" id="1892852"/>
    <lineage>
        <taxon>Bacteria</taxon>
        <taxon>Bacillati</taxon>
        <taxon>Actinomycetota</taxon>
        <taxon>Actinomycetes</taxon>
        <taxon>Pseudonocardiales</taxon>
        <taxon>Pseudonocardiaceae</taxon>
        <taxon>Solihabitans</taxon>
    </lineage>
</organism>
<evidence type="ECO:0000256" key="7">
    <source>
        <dbReference type="ARBA" id="ARBA00048348"/>
    </source>
</evidence>
<gene>
    <name evidence="10" type="ORF">F0L68_23345</name>
</gene>
<dbReference type="GO" id="GO:0015976">
    <property type="term" value="P:carbon utilization"/>
    <property type="evidence" value="ECO:0007669"/>
    <property type="project" value="InterPro"/>
</dbReference>
<keyword evidence="4 8" id="KW-0862">Zinc</keyword>
<dbReference type="PANTHER" id="PTHR11002:SF76">
    <property type="entry name" value="CARBONIC ANHYDRASE"/>
    <property type="match status" value="1"/>
</dbReference>
<dbReference type="GO" id="GO:0004089">
    <property type="term" value="F:carbonate dehydratase activity"/>
    <property type="evidence" value="ECO:0007669"/>
    <property type="project" value="UniProtKB-EC"/>
</dbReference>
<name>A0A5B2X5W8_9PSEU</name>
<comment type="similarity">
    <text evidence="1">Belongs to the beta-class carbonic anhydrase family.</text>
</comment>
<dbReference type="OrthoDB" id="9771198at2"/>
<keyword evidence="11" id="KW-1185">Reference proteome</keyword>
<evidence type="ECO:0000313" key="11">
    <source>
        <dbReference type="Proteomes" id="UP000323454"/>
    </source>
</evidence>
<dbReference type="Gene3D" id="3.40.1050.10">
    <property type="entry name" value="Carbonic anhydrase"/>
    <property type="match status" value="1"/>
</dbReference>
<dbReference type="Pfam" id="PF00484">
    <property type="entry name" value="Pro_CA"/>
    <property type="match status" value="1"/>
</dbReference>
<dbReference type="SMART" id="SM00947">
    <property type="entry name" value="Pro_CA"/>
    <property type="match status" value="1"/>
</dbReference>
<feature type="binding site" evidence="8">
    <location>
        <position position="208"/>
    </location>
    <ligand>
        <name>Zn(2+)</name>
        <dbReference type="ChEBI" id="CHEBI:29105"/>
    </ligand>
</feature>
<feature type="region of interest" description="Disordered" evidence="9">
    <location>
        <begin position="1"/>
        <end position="67"/>
    </location>
</feature>
<evidence type="ECO:0000256" key="9">
    <source>
        <dbReference type="SAM" id="MobiDB-lite"/>
    </source>
</evidence>
<feature type="compositionally biased region" description="Basic residues" evidence="9">
    <location>
        <begin position="37"/>
        <end position="54"/>
    </location>
</feature>
<comment type="catalytic activity">
    <reaction evidence="7">
        <text>hydrogencarbonate + H(+) = CO2 + H2O</text>
        <dbReference type="Rhea" id="RHEA:10748"/>
        <dbReference type="ChEBI" id="CHEBI:15377"/>
        <dbReference type="ChEBI" id="CHEBI:15378"/>
        <dbReference type="ChEBI" id="CHEBI:16526"/>
        <dbReference type="ChEBI" id="CHEBI:17544"/>
        <dbReference type="EC" id="4.2.1.1"/>
    </reaction>
</comment>
<dbReference type="GO" id="GO:0008270">
    <property type="term" value="F:zinc ion binding"/>
    <property type="evidence" value="ECO:0007669"/>
    <property type="project" value="InterPro"/>
</dbReference>
<feature type="binding site" evidence="8">
    <location>
        <position position="211"/>
    </location>
    <ligand>
        <name>Zn(2+)</name>
        <dbReference type="ChEBI" id="CHEBI:29105"/>
    </ligand>
</feature>
<dbReference type="InterPro" id="IPR015892">
    <property type="entry name" value="Carbonic_anhydrase_CS"/>
</dbReference>